<gene>
    <name evidence="1" type="ORF">PRZ48_005487</name>
</gene>
<evidence type="ECO:0000313" key="1">
    <source>
        <dbReference type="EMBL" id="KAK4504571.1"/>
    </source>
</evidence>
<sequence>MYASKEVSRPKGARAKAKPPVITFGLSRDVLSEAIAYYMQYYLGPSNVPTAAMSDLRKAVLFTTHSTDLMEAALPAAALAVFERVRCQRRVARQAAASYRRSLKALQSALPHVGEDGVGSCLLAIFFMARYEDTVLGECTGYNHENARSLQSQLHLNGAIAVLDRWKNMPAAAQKPIFPVTYARRMLVKAALSGQIDLPNWLEDGSTFGEQDLELSLDGMLMRLIALRKAVTSLRRAASEAEERSPANLQAVEVLKREALSVERALRGCRYVCAKPAEFAHTGAEAAKGVRWYSYRMIACHLRVQILELHHWHSSQGFCTQIIDAKRELNALAESLWTAIMAHRDGCSGRDHPSAMDDSDMCFKGDVLPHDSEEVVFPLMIALTTPYIDSRYIELFKMTLQNIGQSTGYGLVLAIASSSQV</sequence>
<dbReference type="EMBL" id="JAXOVC010000003">
    <property type="protein sequence ID" value="KAK4504571.1"/>
    <property type="molecule type" value="Genomic_DNA"/>
</dbReference>
<dbReference type="Proteomes" id="UP001305779">
    <property type="component" value="Unassembled WGS sequence"/>
</dbReference>
<reference evidence="1 2" key="1">
    <citation type="journal article" date="2023" name="G3 (Bethesda)">
        <title>A chromosome-level genome assembly of Zasmidium syzygii isolated from banana leaves.</title>
        <authorList>
            <person name="van Westerhoven A.C."/>
            <person name="Mehrabi R."/>
            <person name="Talebi R."/>
            <person name="Steentjes M.B.F."/>
            <person name="Corcolon B."/>
            <person name="Chong P.A."/>
            <person name="Kema G.H.J."/>
            <person name="Seidl M.F."/>
        </authorList>
    </citation>
    <scope>NUCLEOTIDE SEQUENCE [LARGE SCALE GENOMIC DNA]</scope>
    <source>
        <strain evidence="1 2">P124</strain>
    </source>
</reference>
<protein>
    <submittedName>
        <fullName evidence="1">Uncharacterized protein</fullName>
    </submittedName>
</protein>
<dbReference type="PANTHER" id="PTHR38791">
    <property type="entry name" value="ZN(II)2CYS6 TRANSCRIPTION FACTOR (EUROFUNG)-RELATED-RELATED"/>
    <property type="match status" value="1"/>
</dbReference>
<proteinExistence type="predicted"/>
<organism evidence="1 2">
    <name type="scientific">Zasmidium cellare</name>
    <name type="common">Wine cellar mold</name>
    <name type="synonym">Racodium cellare</name>
    <dbReference type="NCBI Taxonomy" id="395010"/>
    <lineage>
        <taxon>Eukaryota</taxon>
        <taxon>Fungi</taxon>
        <taxon>Dikarya</taxon>
        <taxon>Ascomycota</taxon>
        <taxon>Pezizomycotina</taxon>
        <taxon>Dothideomycetes</taxon>
        <taxon>Dothideomycetidae</taxon>
        <taxon>Mycosphaerellales</taxon>
        <taxon>Mycosphaerellaceae</taxon>
        <taxon>Zasmidium</taxon>
    </lineage>
</organism>
<name>A0ABR0ESI8_ZASCE</name>
<comment type="caution">
    <text evidence="1">The sequence shown here is derived from an EMBL/GenBank/DDBJ whole genome shotgun (WGS) entry which is preliminary data.</text>
</comment>
<accession>A0ABR0ESI8</accession>
<keyword evidence="2" id="KW-1185">Reference proteome</keyword>
<evidence type="ECO:0000313" key="2">
    <source>
        <dbReference type="Proteomes" id="UP001305779"/>
    </source>
</evidence>
<dbReference type="InterPro" id="IPR053175">
    <property type="entry name" value="DHMBA_Reg_Transcription_Factor"/>
</dbReference>